<evidence type="ECO:0000256" key="2">
    <source>
        <dbReference type="ARBA" id="ARBA00022475"/>
    </source>
</evidence>
<dbReference type="SUPFAM" id="SSF56112">
    <property type="entry name" value="Protein kinase-like (PK-like)"/>
    <property type="match status" value="1"/>
</dbReference>
<keyword evidence="2" id="KW-1003">Cell membrane</keyword>
<evidence type="ECO:0000256" key="3">
    <source>
        <dbReference type="ARBA" id="ARBA00022527"/>
    </source>
</evidence>
<proteinExistence type="predicted"/>
<dbReference type="Gene3D" id="1.10.510.10">
    <property type="entry name" value="Transferase(Phosphotransferase) domain 1"/>
    <property type="match status" value="2"/>
</dbReference>
<keyword evidence="3" id="KW-0808">Transferase</keyword>
<dbReference type="Proteomes" id="UP001396334">
    <property type="component" value="Unassembled WGS sequence"/>
</dbReference>
<evidence type="ECO:0000256" key="1">
    <source>
        <dbReference type="ARBA" id="ARBA00004236"/>
    </source>
</evidence>
<evidence type="ECO:0000256" key="5">
    <source>
        <dbReference type="SAM" id="MobiDB-lite"/>
    </source>
</evidence>
<keyword evidence="4" id="KW-0472">Membrane</keyword>
<dbReference type="EMBL" id="JBBPBN010000232">
    <property type="protein sequence ID" value="KAK8971993.1"/>
    <property type="molecule type" value="Genomic_DNA"/>
</dbReference>
<keyword evidence="7" id="KW-1185">Reference proteome</keyword>
<dbReference type="PROSITE" id="PS00108">
    <property type="entry name" value="PROTEIN_KINASE_ST"/>
    <property type="match status" value="1"/>
</dbReference>
<sequence>MRIAAGAAKGLEYLHDKANPPVIYMDLKSSNILLMKATTPNCQILGLQNLVMLGTKRTFGVVFLELITGRKAIDNTLAPGQQNLVAWARPLFRDCKKFPKMADPLLQGLAAMCLQEQTATRPLIGDIVTALMSKADGLDSPGEHAQYSSPSNHRNSPDYRKWNHVREFSDVELGRNETCGGSGRKWGGLYELEQQDSHRGSPLDAARARETPQNRDLDREQAVAEAKVWGENWREKKWANAVGSFDGTND</sequence>
<protein>
    <recommendedName>
        <fullName evidence="8">Protein kinase domain-containing protein</fullName>
    </recommendedName>
</protein>
<keyword evidence="3" id="KW-0723">Serine/threonine-protein kinase</keyword>
<reference evidence="6 7" key="1">
    <citation type="journal article" date="2024" name="G3 (Bethesda)">
        <title>Genome assembly of Hibiscus sabdariffa L. provides insights into metabolisms of medicinal natural products.</title>
        <authorList>
            <person name="Kim T."/>
        </authorList>
    </citation>
    <scope>NUCLEOTIDE SEQUENCE [LARGE SCALE GENOMIC DNA]</scope>
    <source>
        <strain evidence="6">TK-2024</strain>
        <tissue evidence="6">Old leaves</tissue>
    </source>
</reference>
<evidence type="ECO:0000313" key="7">
    <source>
        <dbReference type="Proteomes" id="UP001396334"/>
    </source>
</evidence>
<organism evidence="6 7">
    <name type="scientific">Hibiscus sabdariffa</name>
    <name type="common">roselle</name>
    <dbReference type="NCBI Taxonomy" id="183260"/>
    <lineage>
        <taxon>Eukaryota</taxon>
        <taxon>Viridiplantae</taxon>
        <taxon>Streptophyta</taxon>
        <taxon>Embryophyta</taxon>
        <taxon>Tracheophyta</taxon>
        <taxon>Spermatophyta</taxon>
        <taxon>Magnoliopsida</taxon>
        <taxon>eudicotyledons</taxon>
        <taxon>Gunneridae</taxon>
        <taxon>Pentapetalae</taxon>
        <taxon>rosids</taxon>
        <taxon>malvids</taxon>
        <taxon>Malvales</taxon>
        <taxon>Malvaceae</taxon>
        <taxon>Malvoideae</taxon>
        <taxon>Hibiscus</taxon>
    </lineage>
</organism>
<dbReference type="InterPro" id="IPR008271">
    <property type="entry name" value="Ser/Thr_kinase_AS"/>
</dbReference>
<dbReference type="PANTHER" id="PTHR47985:SF4">
    <property type="entry name" value="SERINE_THREONINE-PROTEIN KINASE PBL27"/>
    <property type="match status" value="1"/>
</dbReference>
<gene>
    <name evidence="6" type="ORF">V6N11_041929</name>
</gene>
<comment type="subcellular location">
    <subcellularLocation>
        <location evidence="1">Cell membrane</location>
    </subcellularLocation>
</comment>
<evidence type="ECO:0000256" key="4">
    <source>
        <dbReference type="ARBA" id="ARBA00023136"/>
    </source>
</evidence>
<feature type="region of interest" description="Disordered" evidence="5">
    <location>
        <begin position="139"/>
        <end position="159"/>
    </location>
</feature>
<name>A0ABR2N758_9ROSI</name>
<evidence type="ECO:0008006" key="8">
    <source>
        <dbReference type="Google" id="ProtNLM"/>
    </source>
</evidence>
<keyword evidence="3" id="KW-0418">Kinase</keyword>
<feature type="region of interest" description="Disordered" evidence="5">
    <location>
        <begin position="195"/>
        <end position="219"/>
    </location>
</feature>
<evidence type="ECO:0000313" key="6">
    <source>
        <dbReference type="EMBL" id="KAK8971993.1"/>
    </source>
</evidence>
<accession>A0ABR2N758</accession>
<comment type="caution">
    <text evidence="6">The sequence shown here is derived from an EMBL/GenBank/DDBJ whole genome shotgun (WGS) entry which is preliminary data.</text>
</comment>
<dbReference type="PANTHER" id="PTHR47985">
    <property type="entry name" value="OS07G0668900 PROTEIN"/>
    <property type="match status" value="1"/>
</dbReference>
<dbReference type="InterPro" id="IPR011009">
    <property type="entry name" value="Kinase-like_dom_sf"/>
</dbReference>